<feature type="domain" description="Rad4 beta-hairpin" evidence="9">
    <location>
        <begin position="591"/>
        <end position="635"/>
    </location>
</feature>
<evidence type="ECO:0000259" key="8">
    <source>
        <dbReference type="SMART" id="SM01030"/>
    </source>
</evidence>
<feature type="domain" description="Rad4 beta-hairpin" evidence="8">
    <location>
        <begin position="536"/>
        <end position="589"/>
    </location>
</feature>
<feature type="region of interest" description="Disordered" evidence="7">
    <location>
        <begin position="354"/>
        <end position="377"/>
    </location>
</feature>
<evidence type="ECO:0000313" key="11">
    <source>
        <dbReference type="EMBL" id="CDW80898.1"/>
    </source>
</evidence>
<comment type="similarity">
    <text evidence="2">Belongs to the XPC family.</text>
</comment>
<dbReference type="SMART" id="SM01032">
    <property type="entry name" value="BHD_3"/>
    <property type="match status" value="1"/>
</dbReference>
<dbReference type="GO" id="GO:0005737">
    <property type="term" value="C:cytoplasm"/>
    <property type="evidence" value="ECO:0007669"/>
    <property type="project" value="TreeGrafter"/>
</dbReference>
<evidence type="ECO:0000313" key="12">
    <source>
        <dbReference type="Proteomes" id="UP000039865"/>
    </source>
</evidence>
<dbReference type="GO" id="GO:0000111">
    <property type="term" value="C:nucleotide-excision repair factor 2 complex"/>
    <property type="evidence" value="ECO:0007669"/>
    <property type="project" value="TreeGrafter"/>
</dbReference>
<dbReference type="OrthoDB" id="300780at2759"/>
<dbReference type="InterPro" id="IPR004583">
    <property type="entry name" value="DNA_repair_Rad4"/>
</dbReference>
<dbReference type="InterPro" id="IPR018328">
    <property type="entry name" value="Rad4_beta-hairpin_dom3"/>
</dbReference>
<evidence type="ECO:0000256" key="2">
    <source>
        <dbReference type="ARBA" id="ARBA00009525"/>
    </source>
</evidence>
<dbReference type="EMBL" id="CCKQ01009417">
    <property type="protein sequence ID" value="CDW80898.1"/>
    <property type="molecule type" value="Genomic_DNA"/>
</dbReference>
<protein>
    <submittedName>
        <fullName evidence="11">Dna repair protein rad4 containing protein</fullName>
    </submittedName>
</protein>
<dbReference type="GO" id="GO:0006298">
    <property type="term" value="P:mismatch repair"/>
    <property type="evidence" value="ECO:0007669"/>
    <property type="project" value="TreeGrafter"/>
</dbReference>
<evidence type="ECO:0000256" key="1">
    <source>
        <dbReference type="ARBA" id="ARBA00004123"/>
    </source>
</evidence>
<dbReference type="InterPro" id="IPR018327">
    <property type="entry name" value="BHD_2"/>
</dbReference>
<keyword evidence="5" id="KW-0539">Nucleus</keyword>
<evidence type="ECO:0000256" key="3">
    <source>
        <dbReference type="ARBA" id="ARBA00022763"/>
    </source>
</evidence>
<name>A0A078AJE8_STYLE</name>
<dbReference type="Proteomes" id="UP000039865">
    <property type="component" value="Unassembled WGS sequence"/>
</dbReference>
<feature type="compositionally biased region" description="Polar residues" evidence="7">
    <location>
        <begin position="355"/>
        <end position="371"/>
    </location>
</feature>
<feature type="compositionally biased region" description="Basic and acidic residues" evidence="7">
    <location>
        <begin position="241"/>
        <end position="255"/>
    </location>
</feature>
<feature type="domain" description="Rad4 beta-hairpin" evidence="10">
    <location>
        <begin position="646"/>
        <end position="713"/>
    </location>
</feature>
<dbReference type="GO" id="GO:0071942">
    <property type="term" value="C:XPC complex"/>
    <property type="evidence" value="ECO:0007669"/>
    <property type="project" value="TreeGrafter"/>
</dbReference>
<dbReference type="InterPro" id="IPR018326">
    <property type="entry name" value="Rad4_beta-hairpin_dom1"/>
</dbReference>
<keyword evidence="4" id="KW-0234">DNA repair</keyword>
<evidence type="ECO:0000256" key="4">
    <source>
        <dbReference type="ARBA" id="ARBA00023204"/>
    </source>
</evidence>
<evidence type="ECO:0000256" key="7">
    <source>
        <dbReference type="SAM" id="MobiDB-lite"/>
    </source>
</evidence>
<dbReference type="InParanoid" id="A0A078AJE8"/>
<dbReference type="AlphaFoldDB" id="A0A078AJE8"/>
<keyword evidence="12" id="KW-1185">Reference proteome</keyword>
<keyword evidence="6" id="KW-0175">Coiled coil</keyword>
<dbReference type="InterPro" id="IPR042488">
    <property type="entry name" value="Rad4_BHD3_sf"/>
</dbReference>
<dbReference type="Gene3D" id="3.30.70.2460">
    <property type="entry name" value="Rad4, beta-hairpin domain BHD3"/>
    <property type="match status" value="1"/>
</dbReference>
<feature type="region of interest" description="Disordered" evidence="7">
    <location>
        <begin position="235"/>
        <end position="255"/>
    </location>
</feature>
<dbReference type="GO" id="GO:0003697">
    <property type="term" value="F:single-stranded DNA binding"/>
    <property type="evidence" value="ECO:0007669"/>
    <property type="project" value="TreeGrafter"/>
</dbReference>
<dbReference type="PANTHER" id="PTHR12135:SF0">
    <property type="entry name" value="DNA REPAIR PROTEIN COMPLEMENTING XP-C CELLS"/>
    <property type="match status" value="1"/>
</dbReference>
<dbReference type="SMART" id="SM01031">
    <property type="entry name" value="BHD_2"/>
    <property type="match status" value="1"/>
</dbReference>
<gene>
    <name evidence="11" type="primary">Contig2257.g2421</name>
    <name evidence="11" type="ORF">STYLEM_9904</name>
</gene>
<dbReference type="GO" id="GO:0006289">
    <property type="term" value="P:nucleotide-excision repair"/>
    <property type="evidence" value="ECO:0007669"/>
    <property type="project" value="InterPro"/>
</dbReference>
<proteinExistence type="inferred from homology"/>
<organism evidence="11 12">
    <name type="scientific">Stylonychia lemnae</name>
    <name type="common">Ciliate</name>
    <dbReference type="NCBI Taxonomy" id="5949"/>
    <lineage>
        <taxon>Eukaryota</taxon>
        <taxon>Sar</taxon>
        <taxon>Alveolata</taxon>
        <taxon>Ciliophora</taxon>
        <taxon>Intramacronucleata</taxon>
        <taxon>Spirotrichea</taxon>
        <taxon>Stichotrichia</taxon>
        <taxon>Sporadotrichida</taxon>
        <taxon>Oxytrichidae</taxon>
        <taxon>Stylonychinae</taxon>
        <taxon>Stylonychia</taxon>
    </lineage>
</organism>
<dbReference type="GO" id="GO:0003684">
    <property type="term" value="F:damaged DNA binding"/>
    <property type="evidence" value="ECO:0007669"/>
    <property type="project" value="InterPro"/>
</dbReference>
<keyword evidence="3" id="KW-0227">DNA damage</keyword>
<dbReference type="Pfam" id="PF10405">
    <property type="entry name" value="BHD_3"/>
    <property type="match status" value="1"/>
</dbReference>
<reference evidence="11 12" key="1">
    <citation type="submission" date="2014-06" db="EMBL/GenBank/DDBJ databases">
        <authorList>
            <person name="Swart Estienne"/>
        </authorList>
    </citation>
    <scope>NUCLEOTIDE SEQUENCE [LARGE SCALE GENOMIC DNA]</scope>
    <source>
        <strain evidence="11 12">130c</strain>
    </source>
</reference>
<evidence type="ECO:0000259" key="10">
    <source>
        <dbReference type="SMART" id="SM01032"/>
    </source>
</evidence>
<comment type="subcellular location">
    <subcellularLocation>
        <location evidence="1">Nucleus</location>
    </subcellularLocation>
</comment>
<dbReference type="SMART" id="SM01030">
    <property type="entry name" value="BHD_1"/>
    <property type="match status" value="1"/>
</dbReference>
<accession>A0A078AJE8</accession>
<feature type="coiled-coil region" evidence="6">
    <location>
        <begin position="57"/>
        <end position="91"/>
    </location>
</feature>
<sequence>MTYQNNINPHQQLQNQDEVREYQQNNLFLEDDYSDEDDKLFDQLEQDNIVAKIQESIDELLEKGKKKSLKYEELMQRRNARKQKLMQLDEAKTYLLLHIGRSFVFNGHQYNSLYRAIVLSMIPIQYQIKFMDRNLFQLPSQSQSRQSQKKESFQSIISEILKNFQKLFGHHLQPERECVITNESHFIKNLVENKGLSRIEYLILFTIFMNLHKIVHRVNFIIDIQTMEDSKKIKVTRKKTKDNQTKQARDKAGYSKKTEGDYYQYGKEEEIRKNKKRKRDDYFLQKKQMQISDTEEEVEKASFLSESFKKFKLNDDSKNLVSQNLKDQNKIKKDEEEFIEINRDYFDKFSFKPSGKSTAERSQIQKTNLSRVSEESYTKSKERIEQDNQMDINYDGGELSSTFEEGMFIQIYDEIKHNWCVICPFTGQYYPQPEQVQTYFRIQKTLFIIATQPYSSYESMRKPNKSQQYQVFMREIGTTFVNQKFIKDYLKSKNSCILTKFVEDFIHKFAPYISHYADKKVKGIIQLEQEQIEQTEMNFIPSTTNEFKNNKYYTLPSIIKKYQGFLPQAQPLPDKNFKGEPIFLKKDVSELHTVERWRRHAREVKRGEEPMKRVKGLYNDSERMAELYGFWQTQPWKNELTEDGKIPRLMSGPIPEGTMHIDIPKAALICKKLDIDFVPAVIGFEKGGNGKSHPCVSGVVTFQKYEKQVLDEYKKLMEQSKKREQDNLQKKAKKAWKSLIRSILVKKYVASAYDLGEVPMQA</sequence>
<evidence type="ECO:0000259" key="9">
    <source>
        <dbReference type="SMART" id="SM01031"/>
    </source>
</evidence>
<evidence type="ECO:0000256" key="5">
    <source>
        <dbReference type="ARBA" id="ARBA00023242"/>
    </source>
</evidence>
<evidence type="ECO:0000256" key="6">
    <source>
        <dbReference type="SAM" id="Coils"/>
    </source>
</evidence>
<dbReference type="Pfam" id="PF10403">
    <property type="entry name" value="BHD_1"/>
    <property type="match status" value="1"/>
</dbReference>
<dbReference type="PANTHER" id="PTHR12135">
    <property type="entry name" value="DNA REPAIR PROTEIN XP-C / RAD4"/>
    <property type="match status" value="1"/>
</dbReference>